<dbReference type="InterPro" id="IPR011055">
    <property type="entry name" value="Dup_hybrid_motif"/>
</dbReference>
<dbReference type="Pfam" id="PF01551">
    <property type="entry name" value="Peptidase_M23"/>
    <property type="match status" value="1"/>
</dbReference>
<evidence type="ECO:0000259" key="2">
    <source>
        <dbReference type="Pfam" id="PF01551"/>
    </source>
</evidence>
<protein>
    <submittedName>
        <fullName evidence="3">M23 family metallopeptidase</fullName>
    </submittedName>
</protein>
<dbReference type="InterPro" id="IPR050570">
    <property type="entry name" value="Cell_wall_metabolism_enzyme"/>
</dbReference>
<keyword evidence="1" id="KW-0812">Transmembrane</keyword>
<organism evidence="3 4">
    <name type="scientific">Dissulfurirhabdus thermomarina</name>
    <dbReference type="NCBI Taxonomy" id="1765737"/>
    <lineage>
        <taxon>Bacteria</taxon>
        <taxon>Deltaproteobacteria</taxon>
        <taxon>Dissulfurirhabdaceae</taxon>
        <taxon>Dissulfurirhabdus</taxon>
    </lineage>
</organism>
<sequence length="311" mass="34334">MKAGTVTVMWLPSARSRPRMFSSPGVVFYGVLALVAASWVSLAVSGYLAYTYYREYRAIRQEHEVLARKASQLDAVMEKVRHLQKDEALIRDFLGLEKEASADSPEAFLGQGGVPGVDLSTIAPEDTAAQSTVQVPQRPADRPAVAQVEALADSVQEILAYIKERRERWDHTPSIVPVKASDYWISSGFGWRVNPFTGGRDFHNGLDIAGRPGTPIIAPADGTVVKVGRDKYLGRYVQLRHSPSCVTIYGHLSRFNVQRGDRVRRGDVIAFMGNTGLSTGHHVHYIVKINGKAVNPTHYILNMKTNYAWGG</sequence>
<keyword evidence="1" id="KW-1133">Transmembrane helix</keyword>
<dbReference type="CDD" id="cd12797">
    <property type="entry name" value="M23_peptidase"/>
    <property type="match status" value="1"/>
</dbReference>
<feature type="domain" description="M23ase beta-sheet core" evidence="2">
    <location>
        <begin position="202"/>
        <end position="296"/>
    </location>
</feature>
<feature type="transmembrane region" description="Helical" evidence="1">
    <location>
        <begin position="26"/>
        <end position="50"/>
    </location>
</feature>
<gene>
    <name evidence="3" type="ORF">G3N55_02650</name>
</gene>
<dbReference type="Gene3D" id="2.70.70.10">
    <property type="entry name" value="Glucose Permease (Domain IIA)"/>
    <property type="match status" value="1"/>
</dbReference>
<accession>A0A6N9TKF8</accession>
<dbReference type="RefSeq" id="WP_163297908.1">
    <property type="nucleotide sequence ID" value="NZ_JAAGRR010000016.1"/>
</dbReference>
<dbReference type="GO" id="GO:0004222">
    <property type="term" value="F:metalloendopeptidase activity"/>
    <property type="evidence" value="ECO:0007669"/>
    <property type="project" value="TreeGrafter"/>
</dbReference>
<name>A0A6N9TKF8_DISTH</name>
<evidence type="ECO:0000313" key="3">
    <source>
        <dbReference type="EMBL" id="NDY41752.1"/>
    </source>
</evidence>
<evidence type="ECO:0000256" key="1">
    <source>
        <dbReference type="SAM" id="Phobius"/>
    </source>
</evidence>
<reference evidence="3 4" key="1">
    <citation type="submission" date="2020-02" db="EMBL/GenBank/DDBJ databases">
        <title>Comparative genomics of sulfur disproportionating microorganisms.</title>
        <authorList>
            <person name="Ward L.M."/>
            <person name="Bertran E."/>
            <person name="Johnston D.T."/>
        </authorList>
    </citation>
    <scope>NUCLEOTIDE SEQUENCE [LARGE SCALE GENOMIC DNA]</scope>
    <source>
        <strain evidence="3 4">DSM 100025</strain>
    </source>
</reference>
<dbReference type="PANTHER" id="PTHR21666:SF270">
    <property type="entry name" value="MUREIN HYDROLASE ACTIVATOR ENVC"/>
    <property type="match status" value="1"/>
</dbReference>
<dbReference type="EMBL" id="JAAGRR010000016">
    <property type="protein sequence ID" value="NDY41752.1"/>
    <property type="molecule type" value="Genomic_DNA"/>
</dbReference>
<dbReference type="PANTHER" id="PTHR21666">
    <property type="entry name" value="PEPTIDASE-RELATED"/>
    <property type="match status" value="1"/>
</dbReference>
<proteinExistence type="predicted"/>
<dbReference type="AlphaFoldDB" id="A0A6N9TKF8"/>
<evidence type="ECO:0000313" key="4">
    <source>
        <dbReference type="Proteomes" id="UP000469346"/>
    </source>
</evidence>
<dbReference type="SUPFAM" id="SSF51261">
    <property type="entry name" value="Duplicated hybrid motif"/>
    <property type="match status" value="1"/>
</dbReference>
<dbReference type="InterPro" id="IPR016047">
    <property type="entry name" value="M23ase_b-sheet_dom"/>
</dbReference>
<keyword evidence="4" id="KW-1185">Reference proteome</keyword>
<keyword evidence="1" id="KW-0472">Membrane</keyword>
<comment type="caution">
    <text evidence="3">The sequence shown here is derived from an EMBL/GenBank/DDBJ whole genome shotgun (WGS) entry which is preliminary data.</text>
</comment>
<dbReference type="Proteomes" id="UP000469346">
    <property type="component" value="Unassembled WGS sequence"/>
</dbReference>